<evidence type="ECO:0000259" key="1">
    <source>
        <dbReference type="Pfam" id="PF08840"/>
    </source>
</evidence>
<dbReference type="PANTHER" id="PTHR10824:SF4">
    <property type="entry name" value="ACYL-COENZYME A THIOESTERASE 1-LIKE"/>
    <property type="match status" value="1"/>
</dbReference>
<dbReference type="AlphaFoldDB" id="A0A9D1YVS9"/>
<protein>
    <recommendedName>
        <fullName evidence="1">BAAT/Acyl-CoA thioester hydrolase C-terminal domain-containing protein</fullName>
    </recommendedName>
</protein>
<dbReference type="Proteomes" id="UP000824005">
    <property type="component" value="Unassembled WGS sequence"/>
</dbReference>
<dbReference type="GO" id="GO:0047617">
    <property type="term" value="F:fatty acyl-CoA hydrolase activity"/>
    <property type="evidence" value="ECO:0007669"/>
    <property type="project" value="TreeGrafter"/>
</dbReference>
<evidence type="ECO:0000313" key="2">
    <source>
        <dbReference type="EMBL" id="HIY66682.1"/>
    </source>
</evidence>
<dbReference type="Gene3D" id="3.40.50.1820">
    <property type="entry name" value="alpha/beta hydrolase"/>
    <property type="match status" value="1"/>
</dbReference>
<organism evidence="2 3">
    <name type="scientific">Candidatus Agrococcus pullicola</name>
    <dbReference type="NCBI Taxonomy" id="2838429"/>
    <lineage>
        <taxon>Bacteria</taxon>
        <taxon>Bacillati</taxon>
        <taxon>Actinomycetota</taxon>
        <taxon>Actinomycetes</taxon>
        <taxon>Micrococcales</taxon>
        <taxon>Microbacteriaceae</taxon>
        <taxon>Agrococcus</taxon>
    </lineage>
</organism>
<dbReference type="EMBL" id="DXDC01000317">
    <property type="protein sequence ID" value="HIY66682.1"/>
    <property type="molecule type" value="Genomic_DNA"/>
</dbReference>
<feature type="non-terminal residue" evidence="2">
    <location>
        <position position="1"/>
    </location>
</feature>
<dbReference type="PANTHER" id="PTHR10824">
    <property type="entry name" value="ACYL-COENZYME A THIOESTERASE-RELATED"/>
    <property type="match status" value="1"/>
</dbReference>
<gene>
    <name evidence="2" type="ORF">H9830_10450</name>
</gene>
<feature type="domain" description="BAAT/Acyl-CoA thioester hydrolase C-terminal" evidence="1">
    <location>
        <begin position="22"/>
        <end position="159"/>
    </location>
</feature>
<dbReference type="Pfam" id="PF08840">
    <property type="entry name" value="BAAT_C"/>
    <property type="match status" value="1"/>
</dbReference>
<name>A0A9D1YVS9_9MICO</name>
<reference evidence="2" key="1">
    <citation type="journal article" date="2021" name="PeerJ">
        <title>Extensive microbial diversity within the chicken gut microbiome revealed by metagenomics and culture.</title>
        <authorList>
            <person name="Gilroy R."/>
            <person name="Ravi A."/>
            <person name="Getino M."/>
            <person name="Pursley I."/>
            <person name="Horton D.L."/>
            <person name="Alikhan N.F."/>
            <person name="Baker D."/>
            <person name="Gharbi K."/>
            <person name="Hall N."/>
            <person name="Watson M."/>
            <person name="Adriaenssens E.M."/>
            <person name="Foster-Nyarko E."/>
            <person name="Jarju S."/>
            <person name="Secka A."/>
            <person name="Antonio M."/>
            <person name="Oren A."/>
            <person name="Chaudhuri R.R."/>
            <person name="La Ragione R."/>
            <person name="Hildebrand F."/>
            <person name="Pallen M.J."/>
        </authorList>
    </citation>
    <scope>NUCLEOTIDE SEQUENCE</scope>
    <source>
        <strain evidence="2">ChiGjej1B1-98</strain>
    </source>
</reference>
<accession>A0A9D1YVS9</accession>
<comment type="caution">
    <text evidence="2">The sequence shown here is derived from an EMBL/GenBank/DDBJ whole genome shotgun (WGS) entry which is preliminary data.</text>
</comment>
<evidence type="ECO:0000313" key="3">
    <source>
        <dbReference type="Proteomes" id="UP000824005"/>
    </source>
</evidence>
<proteinExistence type="predicted"/>
<dbReference type="GO" id="GO:0006631">
    <property type="term" value="P:fatty acid metabolic process"/>
    <property type="evidence" value="ECO:0007669"/>
    <property type="project" value="TreeGrafter"/>
</dbReference>
<dbReference type="GO" id="GO:0006637">
    <property type="term" value="P:acyl-CoA metabolic process"/>
    <property type="evidence" value="ECO:0007669"/>
    <property type="project" value="TreeGrafter"/>
</dbReference>
<dbReference type="InterPro" id="IPR029058">
    <property type="entry name" value="AB_hydrolase_fold"/>
</dbReference>
<sequence>LRDIVSAGTVAWTFRGADLAALPHLHGERLEAALAGDETVRLRDTYTPVDEVDVDTVAIPVEQSEAAILAISAADDLMWDSPTLSAVAIDRLERHGHHRARRHVTLDAGHAIAGPPRQPMPTRFPGPGVTFESGGDQRRNAAAQREAWRLTIDWFDENLT</sequence>
<reference evidence="2" key="2">
    <citation type="submission" date="2021-04" db="EMBL/GenBank/DDBJ databases">
        <authorList>
            <person name="Gilroy R."/>
        </authorList>
    </citation>
    <scope>NUCLEOTIDE SEQUENCE</scope>
    <source>
        <strain evidence="2">ChiGjej1B1-98</strain>
    </source>
</reference>
<dbReference type="InterPro" id="IPR014940">
    <property type="entry name" value="BAAT_C"/>
</dbReference>